<dbReference type="Gene3D" id="3.30.70.330">
    <property type="match status" value="1"/>
</dbReference>
<feature type="domain" description="G-patch" evidence="9">
    <location>
        <begin position="734"/>
        <end position="781"/>
    </location>
</feature>
<dbReference type="CDD" id="cd12374">
    <property type="entry name" value="RRM_UHM_SPF45_PUF60"/>
    <property type="match status" value="1"/>
</dbReference>
<feature type="domain" description="RRM" evidence="8">
    <location>
        <begin position="808"/>
        <end position="895"/>
    </location>
</feature>
<dbReference type="OrthoDB" id="5411533at2759"/>
<organism evidence="10 11">
    <name type="scientific">Gymnopilus dilepis</name>
    <dbReference type="NCBI Taxonomy" id="231916"/>
    <lineage>
        <taxon>Eukaryota</taxon>
        <taxon>Fungi</taxon>
        <taxon>Dikarya</taxon>
        <taxon>Basidiomycota</taxon>
        <taxon>Agaricomycotina</taxon>
        <taxon>Agaricomycetes</taxon>
        <taxon>Agaricomycetidae</taxon>
        <taxon>Agaricales</taxon>
        <taxon>Agaricineae</taxon>
        <taxon>Hymenogastraceae</taxon>
        <taxon>Gymnopilus</taxon>
    </lineage>
</organism>
<evidence type="ECO:0000256" key="7">
    <source>
        <dbReference type="SAM" id="MobiDB-lite"/>
    </source>
</evidence>
<evidence type="ECO:0000256" key="4">
    <source>
        <dbReference type="ARBA" id="ARBA00023187"/>
    </source>
</evidence>
<keyword evidence="3 6" id="KW-0694">RNA-binding</keyword>
<dbReference type="SUPFAM" id="SSF54928">
    <property type="entry name" value="RNA-binding domain, RBD"/>
    <property type="match status" value="1"/>
</dbReference>
<keyword evidence="11" id="KW-1185">Reference proteome</keyword>
<evidence type="ECO:0000259" key="8">
    <source>
        <dbReference type="PROSITE" id="PS50102"/>
    </source>
</evidence>
<dbReference type="InterPro" id="IPR003954">
    <property type="entry name" value="RRM_euk-type"/>
</dbReference>
<feature type="compositionally biased region" description="Basic residues" evidence="7">
    <location>
        <begin position="456"/>
        <end position="470"/>
    </location>
</feature>
<dbReference type="GO" id="GO:0045292">
    <property type="term" value="P:mRNA cis splicing, via spliceosome"/>
    <property type="evidence" value="ECO:0007669"/>
    <property type="project" value="InterPro"/>
</dbReference>
<feature type="region of interest" description="Disordered" evidence="7">
    <location>
        <begin position="98"/>
        <end position="119"/>
    </location>
</feature>
<dbReference type="PANTHER" id="PTHR13288:SF8">
    <property type="entry name" value="SPLICING FACTOR 45"/>
    <property type="match status" value="1"/>
</dbReference>
<dbReference type="AlphaFoldDB" id="A0A409YUL9"/>
<dbReference type="PROSITE" id="PS50174">
    <property type="entry name" value="G_PATCH"/>
    <property type="match status" value="1"/>
</dbReference>
<keyword evidence="2" id="KW-0507">mRNA processing</keyword>
<comment type="subcellular location">
    <subcellularLocation>
        <location evidence="1">Nucleus</location>
    </subcellularLocation>
</comment>
<evidence type="ECO:0000313" key="10">
    <source>
        <dbReference type="EMBL" id="PPR06658.1"/>
    </source>
</evidence>
<dbReference type="InterPro" id="IPR040052">
    <property type="entry name" value="RBM17"/>
</dbReference>
<dbReference type="SMART" id="SM00361">
    <property type="entry name" value="RRM_1"/>
    <property type="match status" value="1"/>
</dbReference>
<feature type="compositionally biased region" description="Pro residues" evidence="7">
    <location>
        <begin position="668"/>
        <end position="680"/>
    </location>
</feature>
<feature type="region of interest" description="Disordered" evidence="7">
    <location>
        <begin position="504"/>
        <end position="686"/>
    </location>
</feature>
<dbReference type="InterPro" id="IPR000504">
    <property type="entry name" value="RRM_dom"/>
</dbReference>
<gene>
    <name evidence="10" type="ORF">CVT26_001200</name>
</gene>
<feature type="compositionally biased region" description="Basic and acidic residues" evidence="7">
    <location>
        <begin position="540"/>
        <end position="568"/>
    </location>
</feature>
<evidence type="ECO:0008006" key="12">
    <source>
        <dbReference type="Google" id="ProtNLM"/>
    </source>
</evidence>
<evidence type="ECO:0000256" key="2">
    <source>
        <dbReference type="ARBA" id="ARBA00022664"/>
    </source>
</evidence>
<dbReference type="InterPro" id="IPR000467">
    <property type="entry name" value="G_patch_dom"/>
</dbReference>
<dbReference type="InterPro" id="IPR035979">
    <property type="entry name" value="RBD_domain_sf"/>
</dbReference>
<feature type="compositionally biased region" description="Pro residues" evidence="7">
    <location>
        <begin position="713"/>
        <end position="726"/>
    </location>
</feature>
<dbReference type="PROSITE" id="PS50102">
    <property type="entry name" value="RRM"/>
    <property type="match status" value="1"/>
</dbReference>
<evidence type="ECO:0000256" key="6">
    <source>
        <dbReference type="PROSITE-ProRule" id="PRU00176"/>
    </source>
</evidence>
<dbReference type="InParanoid" id="A0A409YUL9"/>
<dbReference type="SMART" id="SM00443">
    <property type="entry name" value="G_patch"/>
    <property type="match status" value="1"/>
</dbReference>
<dbReference type="FunFam" id="3.30.70.330:FF:000382">
    <property type="entry name" value="G-patch domain-containing protein"/>
    <property type="match status" value="1"/>
</dbReference>
<dbReference type="Proteomes" id="UP000284706">
    <property type="component" value="Unassembled WGS sequence"/>
</dbReference>
<feature type="compositionally biased region" description="Pro residues" evidence="7">
    <location>
        <begin position="98"/>
        <end position="108"/>
    </location>
</feature>
<dbReference type="GO" id="GO:0003723">
    <property type="term" value="F:RNA binding"/>
    <property type="evidence" value="ECO:0007669"/>
    <property type="project" value="UniProtKB-UniRule"/>
</dbReference>
<name>A0A409YUL9_9AGAR</name>
<feature type="region of interest" description="Disordered" evidence="7">
    <location>
        <begin position="706"/>
        <end position="737"/>
    </location>
</feature>
<reference evidence="10 11" key="1">
    <citation type="journal article" date="2018" name="Evol. Lett.">
        <title>Horizontal gene cluster transfer increased hallucinogenic mushroom diversity.</title>
        <authorList>
            <person name="Reynolds H.T."/>
            <person name="Vijayakumar V."/>
            <person name="Gluck-Thaler E."/>
            <person name="Korotkin H.B."/>
            <person name="Matheny P.B."/>
            <person name="Slot J.C."/>
        </authorList>
    </citation>
    <scope>NUCLEOTIDE SEQUENCE [LARGE SCALE GENOMIC DNA]</scope>
    <source>
        <strain evidence="10 11">SRW20</strain>
    </source>
</reference>
<keyword evidence="4" id="KW-0508">mRNA splicing</keyword>
<feature type="region of interest" description="Disordered" evidence="7">
    <location>
        <begin position="304"/>
        <end position="328"/>
    </location>
</feature>
<dbReference type="EMBL" id="NHYE01000269">
    <property type="protein sequence ID" value="PPR06658.1"/>
    <property type="molecule type" value="Genomic_DNA"/>
</dbReference>
<dbReference type="PANTHER" id="PTHR13288">
    <property type="entry name" value="SPLICING FACTOR 45 SPF45"/>
    <property type="match status" value="1"/>
</dbReference>
<dbReference type="InterPro" id="IPR012677">
    <property type="entry name" value="Nucleotide-bd_a/b_plait_sf"/>
</dbReference>
<evidence type="ECO:0000256" key="5">
    <source>
        <dbReference type="ARBA" id="ARBA00023242"/>
    </source>
</evidence>
<evidence type="ECO:0000259" key="9">
    <source>
        <dbReference type="PROSITE" id="PS50174"/>
    </source>
</evidence>
<evidence type="ECO:0000256" key="3">
    <source>
        <dbReference type="ARBA" id="ARBA00022884"/>
    </source>
</evidence>
<protein>
    <recommendedName>
        <fullName evidence="12">G-patch domain-containing protein</fullName>
    </recommendedName>
</protein>
<sequence length="907" mass="97917">MQSLRCAQSFNRLLLTAFTRQLHSTATLRETSATPWFVDADPVQHRVPSRQPLPHIKNVAEPAPPVPEDAPDVLNYLHSQLVQSPMLELSKLVVSRAVPPPPGPPLPLRAPRGRRKRGGTYAGEPVYDTPGNGLWNWVVIAQVKEGTEGRGSIESVVRLVRKSLLKRDPPVPLAPKSRRTHGSEWVLIDALGRLLLLSFNTMSLNDTNILKETAKGDVYPGIANPTKASGKIDPMKANFVSEPTAPSKGAGAGSNFEGHKDAKRAMKGSHGLHEQKHHERPGVLEKGRAGGLYGGIKFSSGTVFQPSVSSSSEPPKEQVEQPKAVETPSKVQQAGTAVVAAPAAATPTATSGKATAAWSASLAFAPIRRNAAQKAKASAPRLPAGAAVLTTSTSLSSTAVVFAPPALVDSSATTSAPPTTASQPQNDATPTTQGWGRKVKPPSMVLEDDVNGFKTNQRKKPPKGKGKKNKNAPLIPTWDPMELYDPLRPNDYNEYKVWKSKERIERRERLAEERRMEMRKRSRRSGSYSDSEATGSDEDERPRKTGRYDTFDHWSRGRSESNFEESRDQPAQNTPPVAIDKSLTGDEAFQRRLAMSMRPVPDASPTPAVSKSEGSPAPSAPAPRVETGEEAYLRRLAMSTMPQAPSVPVAPAERVPSPSPPELAYNPFAPPSVPPPPPPGTTTAIPSDLEDKVKAAAAIAAKLSALAGTAGPSTPPVPSQPEPSPPLGDERPDPHGFAARLMAKWGHKEGQGLGADASGIVNALEVEQVQVKNKGRQSGQTSKMGKIINNNEDAKAREDRERFGEPSRVVVLTNMVGPEDVEDEDLREEIGDECSKNGTVERVVVHAVQPPPLNVEEAVRIFVLFSGPVGAWKTVRELDGRYFAGRSVRARYFPENAFKRYDLDRAL</sequence>
<feature type="compositionally biased region" description="Low complexity" evidence="7">
    <location>
        <begin position="410"/>
        <end position="425"/>
    </location>
</feature>
<feature type="compositionally biased region" description="Basic and acidic residues" evidence="7">
    <location>
        <begin position="504"/>
        <end position="516"/>
    </location>
</feature>
<dbReference type="Pfam" id="PF01585">
    <property type="entry name" value="G-patch"/>
    <property type="match status" value="1"/>
</dbReference>
<evidence type="ECO:0000313" key="11">
    <source>
        <dbReference type="Proteomes" id="UP000284706"/>
    </source>
</evidence>
<comment type="caution">
    <text evidence="10">The sequence shown here is derived from an EMBL/GenBank/DDBJ whole genome shotgun (WGS) entry which is preliminary data.</text>
</comment>
<feature type="compositionally biased region" description="Polar residues" evidence="7">
    <location>
        <begin position="525"/>
        <end position="534"/>
    </location>
</feature>
<accession>A0A409YUL9</accession>
<feature type="region of interest" description="Disordered" evidence="7">
    <location>
        <begin position="410"/>
        <end position="485"/>
    </location>
</feature>
<dbReference type="GO" id="GO:0071011">
    <property type="term" value="C:precatalytic spliceosome"/>
    <property type="evidence" value="ECO:0007669"/>
    <property type="project" value="TreeGrafter"/>
</dbReference>
<keyword evidence="5" id="KW-0539">Nucleus</keyword>
<evidence type="ECO:0000256" key="1">
    <source>
        <dbReference type="ARBA" id="ARBA00004123"/>
    </source>
</evidence>
<dbReference type="STRING" id="231916.A0A409YUL9"/>
<proteinExistence type="predicted"/>